<dbReference type="EMBL" id="JABBWE010000016">
    <property type="protein sequence ID" value="KAG1797463.1"/>
    <property type="molecule type" value="Genomic_DNA"/>
</dbReference>
<keyword evidence="4" id="KW-1185">Reference proteome</keyword>
<dbReference type="Proteomes" id="UP000719766">
    <property type="component" value="Unassembled WGS sequence"/>
</dbReference>
<feature type="domain" description="CxC1-like cysteine cluster associated with KDZ transposases" evidence="2">
    <location>
        <begin position="44"/>
        <end position="131"/>
    </location>
</feature>
<gene>
    <name evidence="3" type="ORF">HD556DRAFT_1431134</name>
</gene>
<dbReference type="PANTHER" id="PTHR33096:SF1">
    <property type="entry name" value="CXC1-LIKE CYSTEINE CLUSTER ASSOCIATED WITH KDZ TRANSPOSASES DOMAIN-CONTAINING PROTEIN"/>
    <property type="match status" value="1"/>
</dbReference>
<dbReference type="PANTHER" id="PTHR33096">
    <property type="entry name" value="CXC2 DOMAIN-CONTAINING PROTEIN"/>
    <property type="match status" value="1"/>
</dbReference>
<organism evidence="3 4">
    <name type="scientific">Suillus plorans</name>
    <dbReference type="NCBI Taxonomy" id="116603"/>
    <lineage>
        <taxon>Eukaryota</taxon>
        <taxon>Fungi</taxon>
        <taxon>Dikarya</taxon>
        <taxon>Basidiomycota</taxon>
        <taxon>Agaricomycotina</taxon>
        <taxon>Agaricomycetes</taxon>
        <taxon>Agaricomycetidae</taxon>
        <taxon>Boletales</taxon>
        <taxon>Suillineae</taxon>
        <taxon>Suillaceae</taxon>
        <taxon>Suillus</taxon>
    </lineage>
</organism>
<evidence type="ECO:0000259" key="2">
    <source>
        <dbReference type="Pfam" id="PF18802"/>
    </source>
</evidence>
<proteinExistence type="predicted"/>
<evidence type="ECO:0000313" key="3">
    <source>
        <dbReference type="EMBL" id="KAG1797463.1"/>
    </source>
</evidence>
<dbReference type="Pfam" id="PF18758">
    <property type="entry name" value="KDZ"/>
    <property type="match status" value="1"/>
</dbReference>
<dbReference type="RefSeq" id="XP_041162573.1">
    <property type="nucleotide sequence ID" value="XM_041304979.1"/>
</dbReference>
<dbReference type="OrthoDB" id="3259803at2759"/>
<dbReference type="Pfam" id="PF18802">
    <property type="entry name" value="CxC1"/>
    <property type="match status" value="1"/>
</dbReference>
<comment type="caution">
    <text evidence="3">The sequence shown here is derived from an EMBL/GenBank/DDBJ whole genome shotgun (WGS) entry which is preliminary data.</text>
</comment>
<accession>A0A9P7IY41</accession>
<dbReference type="AlphaFoldDB" id="A0A9P7IY41"/>
<evidence type="ECO:0000313" key="4">
    <source>
        <dbReference type="Proteomes" id="UP000719766"/>
    </source>
</evidence>
<dbReference type="InterPro" id="IPR041320">
    <property type="entry name" value="CxC1"/>
</dbReference>
<protein>
    <recommendedName>
        <fullName evidence="2">CxC1-like cysteine cluster associated with KDZ transposases domain-containing protein</fullName>
    </recommendedName>
</protein>
<name>A0A9P7IY41_9AGAM</name>
<evidence type="ECO:0000256" key="1">
    <source>
        <dbReference type="SAM" id="MobiDB-lite"/>
    </source>
</evidence>
<dbReference type="GeneID" id="64598743"/>
<sequence>MNQWRCWTTEVIPSLIAPYLAYLRKSTSLRDRIELQPDEVAAFQCKSSCRRRVLEITCILFNYIEILRIDCCACAPAPLQLLSRGYFACAPIAPSLAVDLQLLELVKTLFVHITPNTTAWCETLEVFLAGRGYHLTTKDNLRRRFGNAYHWYSVLCMSAEDQLSNLIGTHRPLSPPSTEGLTRPSDYLRPDVHTCIDACFTQKRSADQRGGGPDPSNPIRSVFLSDDEVTSMEVHVRSCRGRPLDRGRKRKRPAATEEEGDDYEDGMRVPTSVLDGCGESFLAADEKREKASTQFFADTGVMAMLCRHDRVLWLANMTSAGEKQHYALALIKKLFDNLPTDMTVGLLYDIGCQLHRSCLKYRLLDDAVLRRITFAISVFHAYGHQWACQIIYHPRKCEGFGLSDGEGCERLWSALKHLIAPLRVSGFHQRLFVLDTQVRHLDNKNLSLYGNWLSRRWNNCIKKKSTAAQALHELSVDETCVRQEWKSQVKYQTKPLPRRSKTNNDEEISKILSLEKSLVEIDGALRRMETQLCMGNVDNLTEHNLRLIEERAHRSRVADTLSRWKTRLGISQRTRLEQLRRNVYLQVRLDAQALKTRIREQLRQRKFEIEKLERSYRQTVNERKLNSHVDAAIQRRNSTIRKLVSSYNNLCTDLSALIRQRRSPPNAIPPNPISPIGIFDLDIDADIWEDVGLNDVVLDPPDWLADEVTRAAIKLLLEIDRCNEEESRVKVERCALQEWAILEWDGLQRARAHANDDEVILYHMNCRARQFIVLVLGWQTKVRPIPCAWPMPDCWGPSQTELANGTPVVYPDVHDDEDVEDDVWDDGDDWESDIGCGDEELMDVLEDIALADQYRGQEVHDIEDDYVIHESLIDSPTKHVRFNS</sequence>
<reference evidence="3" key="1">
    <citation type="journal article" date="2020" name="New Phytol.">
        <title>Comparative genomics reveals dynamic genome evolution in host specialist ectomycorrhizal fungi.</title>
        <authorList>
            <person name="Lofgren L.A."/>
            <person name="Nguyen N.H."/>
            <person name="Vilgalys R."/>
            <person name="Ruytinx J."/>
            <person name="Liao H.L."/>
            <person name="Branco S."/>
            <person name="Kuo A."/>
            <person name="LaButti K."/>
            <person name="Lipzen A."/>
            <person name="Andreopoulos W."/>
            <person name="Pangilinan J."/>
            <person name="Riley R."/>
            <person name="Hundley H."/>
            <person name="Na H."/>
            <person name="Barry K."/>
            <person name="Grigoriev I.V."/>
            <person name="Stajich J.E."/>
            <person name="Kennedy P.G."/>
        </authorList>
    </citation>
    <scope>NUCLEOTIDE SEQUENCE</scope>
    <source>
        <strain evidence="3">S12</strain>
    </source>
</reference>
<dbReference type="InterPro" id="IPR040521">
    <property type="entry name" value="KDZ"/>
</dbReference>
<feature type="region of interest" description="Disordered" evidence="1">
    <location>
        <begin position="236"/>
        <end position="269"/>
    </location>
</feature>